<accession>A0AAW0M803</accession>
<proteinExistence type="predicted"/>
<dbReference type="Proteomes" id="UP000237347">
    <property type="component" value="Unassembled WGS sequence"/>
</dbReference>
<gene>
    <name evidence="2" type="ORF">CFP56_002162</name>
</gene>
<evidence type="ECO:0000313" key="2">
    <source>
        <dbReference type="EMBL" id="KAK7859765.1"/>
    </source>
</evidence>
<feature type="compositionally biased region" description="Polar residues" evidence="1">
    <location>
        <begin position="82"/>
        <end position="92"/>
    </location>
</feature>
<feature type="region of interest" description="Disordered" evidence="1">
    <location>
        <begin position="68"/>
        <end position="92"/>
    </location>
</feature>
<organism evidence="2 3">
    <name type="scientific">Quercus suber</name>
    <name type="common">Cork oak</name>
    <dbReference type="NCBI Taxonomy" id="58331"/>
    <lineage>
        <taxon>Eukaryota</taxon>
        <taxon>Viridiplantae</taxon>
        <taxon>Streptophyta</taxon>
        <taxon>Embryophyta</taxon>
        <taxon>Tracheophyta</taxon>
        <taxon>Spermatophyta</taxon>
        <taxon>Magnoliopsida</taxon>
        <taxon>eudicotyledons</taxon>
        <taxon>Gunneridae</taxon>
        <taxon>Pentapetalae</taxon>
        <taxon>rosids</taxon>
        <taxon>fabids</taxon>
        <taxon>Fagales</taxon>
        <taxon>Fagaceae</taxon>
        <taxon>Quercus</taxon>
    </lineage>
</organism>
<keyword evidence="3" id="KW-1185">Reference proteome</keyword>
<comment type="caution">
    <text evidence="2">The sequence shown here is derived from an EMBL/GenBank/DDBJ whole genome shotgun (WGS) entry which is preliminary data.</text>
</comment>
<evidence type="ECO:0000313" key="3">
    <source>
        <dbReference type="Proteomes" id="UP000237347"/>
    </source>
</evidence>
<reference evidence="2 3" key="1">
    <citation type="journal article" date="2018" name="Sci. Data">
        <title>The draft genome sequence of cork oak.</title>
        <authorList>
            <person name="Ramos A.M."/>
            <person name="Usie A."/>
            <person name="Barbosa P."/>
            <person name="Barros P.M."/>
            <person name="Capote T."/>
            <person name="Chaves I."/>
            <person name="Simoes F."/>
            <person name="Abreu I."/>
            <person name="Carrasquinho I."/>
            <person name="Faro C."/>
            <person name="Guimaraes J.B."/>
            <person name="Mendonca D."/>
            <person name="Nobrega F."/>
            <person name="Rodrigues L."/>
            <person name="Saibo N.J.M."/>
            <person name="Varela M.C."/>
            <person name="Egas C."/>
            <person name="Matos J."/>
            <person name="Miguel C.M."/>
            <person name="Oliveira M.M."/>
            <person name="Ricardo C.P."/>
            <person name="Goncalves S."/>
        </authorList>
    </citation>
    <scope>NUCLEOTIDE SEQUENCE [LARGE SCALE GENOMIC DNA]</scope>
    <source>
        <strain evidence="3">cv. HL8</strain>
    </source>
</reference>
<evidence type="ECO:0000256" key="1">
    <source>
        <dbReference type="SAM" id="MobiDB-lite"/>
    </source>
</evidence>
<dbReference type="AlphaFoldDB" id="A0AAW0M803"/>
<sequence length="92" mass="11085">MLTCEFVKGSKCFEKEVIEDYKDKDLIWLLLVDTYAILQYIDYTTNNNFEVWKWLSSLSWHYYNNEKEETTQRHCYKKTHPSSRSSKDTSLG</sequence>
<protein>
    <submittedName>
        <fullName evidence="2">Uncharacterized protein</fullName>
    </submittedName>
</protein>
<dbReference type="EMBL" id="PKMF04000010">
    <property type="protein sequence ID" value="KAK7859765.1"/>
    <property type="molecule type" value="Genomic_DNA"/>
</dbReference>
<name>A0AAW0M803_QUESU</name>